<dbReference type="EMBL" id="BAAANN010000011">
    <property type="protein sequence ID" value="GAA1959150.1"/>
    <property type="molecule type" value="Genomic_DNA"/>
</dbReference>
<name>A0ABN2QW24_9PSEU</name>
<evidence type="ECO:0000256" key="1">
    <source>
        <dbReference type="ARBA" id="ARBA00038396"/>
    </source>
</evidence>
<comment type="caution">
    <text evidence="2">The sequence shown here is derived from an EMBL/GenBank/DDBJ whole genome shotgun (WGS) entry which is preliminary data.</text>
</comment>
<dbReference type="Gene3D" id="3.50.50.60">
    <property type="entry name" value="FAD/NAD(P)-binding domain"/>
    <property type="match status" value="1"/>
</dbReference>
<reference evidence="2 3" key="1">
    <citation type="journal article" date="2019" name="Int. J. Syst. Evol. Microbiol.">
        <title>The Global Catalogue of Microorganisms (GCM) 10K type strain sequencing project: providing services to taxonomists for standard genome sequencing and annotation.</title>
        <authorList>
            <consortium name="The Broad Institute Genomics Platform"/>
            <consortium name="The Broad Institute Genome Sequencing Center for Infectious Disease"/>
            <person name="Wu L."/>
            <person name="Ma J."/>
        </authorList>
    </citation>
    <scope>NUCLEOTIDE SEQUENCE [LARGE SCALE GENOMIC DNA]</scope>
    <source>
        <strain evidence="2 3">JCM 14545</strain>
    </source>
</reference>
<dbReference type="InterPro" id="IPR050816">
    <property type="entry name" value="Flavin-dep_Halogenase_NPB"/>
</dbReference>
<proteinExistence type="inferred from homology"/>
<gene>
    <name evidence="2" type="ORF">GCM10009754_31990</name>
</gene>
<keyword evidence="3" id="KW-1185">Reference proteome</keyword>
<sequence>MQGTETEEFDVVVVGGGPAGSTVATLVAKQGHRVLLLEKEVFPRYQIGESLLPPTVHGICGLLGVTEEVQRAGFQVKLGATLRWGANPDLWTFRFGDNPEVPESNSYSFQVERMKFDQILLENAQRCGVDVRQNAQVTSTVGGQEDEGHRVRGVRYTDAGGREHEISAAFVVDASGNKSRIHKQVSGGREYSDFFRNIALFGYFKGGKRAPAPNQGNILSIAFDSGWFWYIPLTDELTSVGAVVRADRADRVRGDREGALRGLIAECPLVRDYLAGTELITEGTYGRIRVRKDYSYYSSRFWWPGMVLVGDAACFVDPVMSSGVHLATYSGLLAARSINSALAGSVTEEAAFREFESRYQREYAMIYEFLVFFYNAHVDEKSYFWQAKKLTGFPASELQAFVTLVGGRGSGDVGLVSDHSAGDGPAPDAAAALADAASASETVGTAQPSGTGLDEELAMSAWIPYTLPEREQLWLPEALRGFSERDVGELVPAGTGLTWEFAKVPGAGR</sequence>
<comment type="similarity">
    <text evidence="1">Belongs to the flavin-dependent halogenase family. Bacterial tryptophan halogenase subfamily.</text>
</comment>
<dbReference type="Proteomes" id="UP001501116">
    <property type="component" value="Unassembled WGS sequence"/>
</dbReference>
<dbReference type="RefSeq" id="WP_344418400.1">
    <property type="nucleotide sequence ID" value="NZ_BAAANN010000011.1"/>
</dbReference>
<evidence type="ECO:0000313" key="2">
    <source>
        <dbReference type="EMBL" id="GAA1959150.1"/>
    </source>
</evidence>
<dbReference type="InterPro" id="IPR036188">
    <property type="entry name" value="FAD/NAD-bd_sf"/>
</dbReference>
<protein>
    <submittedName>
        <fullName evidence="2">NAD(P)/FAD-dependent oxidoreductase</fullName>
    </submittedName>
</protein>
<dbReference type="PANTHER" id="PTHR43747:SF1">
    <property type="entry name" value="SLR1998 PROTEIN"/>
    <property type="match status" value="1"/>
</dbReference>
<dbReference type="InterPro" id="IPR006905">
    <property type="entry name" value="Flavin_halogenase"/>
</dbReference>
<accession>A0ABN2QW24</accession>
<dbReference type="PANTHER" id="PTHR43747">
    <property type="entry name" value="FAD-BINDING PROTEIN"/>
    <property type="match status" value="1"/>
</dbReference>
<dbReference type="PRINTS" id="PR00420">
    <property type="entry name" value="RNGMNOXGNASE"/>
</dbReference>
<dbReference type="SUPFAM" id="SSF51905">
    <property type="entry name" value="FAD/NAD(P)-binding domain"/>
    <property type="match status" value="1"/>
</dbReference>
<dbReference type="Gene3D" id="3.30.9.100">
    <property type="match status" value="1"/>
</dbReference>
<organism evidence="2 3">
    <name type="scientific">Amycolatopsis minnesotensis</name>
    <dbReference type="NCBI Taxonomy" id="337894"/>
    <lineage>
        <taxon>Bacteria</taxon>
        <taxon>Bacillati</taxon>
        <taxon>Actinomycetota</taxon>
        <taxon>Actinomycetes</taxon>
        <taxon>Pseudonocardiales</taxon>
        <taxon>Pseudonocardiaceae</taxon>
        <taxon>Amycolatopsis</taxon>
    </lineage>
</organism>
<dbReference type="Pfam" id="PF04820">
    <property type="entry name" value="Trp_halogenase"/>
    <property type="match status" value="2"/>
</dbReference>
<evidence type="ECO:0000313" key="3">
    <source>
        <dbReference type="Proteomes" id="UP001501116"/>
    </source>
</evidence>